<dbReference type="RefSeq" id="WP_069121676.1">
    <property type="nucleotide sequence ID" value="NZ_MARB01000004.1"/>
</dbReference>
<dbReference type="OrthoDB" id="6193385at2"/>
<comment type="caution">
    <text evidence="2">The sequence shown here is derived from an EMBL/GenBank/DDBJ whole genome shotgun (WGS) entry which is preliminary data.</text>
</comment>
<proteinExistence type="predicted"/>
<feature type="coiled-coil region" evidence="1">
    <location>
        <begin position="163"/>
        <end position="198"/>
    </location>
</feature>
<keyword evidence="3" id="KW-1185">Reference proteome</keyword>
<protein>
    <submittedName>
        <fullName evidence="2">Uncharacterized protein</fullName>
    </submittedName>
</protein>
<gene>
    <name evidence="2" type="ORF">CODIS_09160</name>
</gene>
<evidence type="ECO:0000313" key="3">
    <source>
        <dbReference type="Proteomes" id="UP000094769"/>
    </source>
</evidence>
<dbReference type="EMBL" id="MARB01000004">
    <property type="protein sequence ID" value="ODJ88822.1"/>
    <property type="molecule type" value="Genomic_DNA"/>
</dbReference>
<dbReference type="Proteomes" id="UP000094769">
    <property type="component" value="Unassembled WGS sequence"/>
</dbReference>
<organism evidence="2 3">
    <name type="scientific">Candidatus Thiodiazotropha endolucinida</name>
    <dbReference type="NCBI Taxonomy" id="1655433"/>
    <lineage>
        <taxon>Bacteria</taxon>
        <taxon>Pseudomonadati</taxon>
        <taxon>Pseudomonadota</taxon>
        <taxon>Gammaproteobacteria</taxon>
        <taxon>Chromatiales</taxon>
        <taxon>Sedimenticolaceae</taxon>
        <taxon>Candidatus Thiodiazotropha</taxon>
    </lineage>
</organism>
<keyword evidence="1" id="KW-0175">Coiled coil</keyword>
<dbReference type="AlphaFoldDB" id="A0A7Z0VN95"/>
<evidence type="ECO:0000256" key="1">
    <source>
        <dbReference type="SAM" id="Coils"/>
    </source>
</evidence>
<evidence type="ECO:0000313" key="2">
    <source>
        <dbReference type="EMBL" id="ODJ88822.1"/>
    </source>
</evidence>
<name>A0A7Z0VN95_9GAMM</name>
<reference evidence="2 3" key="1">
    <citation type="submission" date="2016-06" db="EMBL/GenBank/DDBJ databases">
        <title>Genome sequence of endosymbiont of Candidatus Endolucinida thiodiazotropha.</title>
        <authorList>
            <person name="Poehlein A."/>
            <person name="Koenig S."/>
            <person name="Heiden S.E."/>
            <person name="Thuermer A."/>
            <person name="Voget S."/>
            <person name="Daniel R."/>
            <person name="Markert S."/>
            <person name="Gros O."/>
            <person name="Schweder T."/>
        </authorList>
    </citation>
    <scope>NUCLEOTIDE SEQUENCE [LARGE SCALE GENOMIC DNA]</scope>
    <source>
        <strain evidence="2 3">COS</strain>
    </source>
</reference>
<accession>A0A7Z0VN95</accession>
<sequence length="297" mass="33199">MIPDHDTDAIQADISSLESKRQILKQIVDITKAIENMQDSLNAVLVLGVDSKDIPEDALNLYSSLSDNLRNLPVSRIKEYFNNLELIVKGQLDKILRYSGLDFSDNEGIEFISLSSDGSEINPFDLLDEFKRTAQTAVSLRVLLRKRGAATPGLPVPVSPATIKSQLQRLENQENQQRSKAREKILEMQEDVKGMLENPNYPDGMKQMLNGVVANLDRDVKLLEKGVSLNKLSFVMKSEDVVSVEEPNIELEEIEVIEIGGVEEDTADMSLSAAASRWLNSPWDVTWGDVTNNKKTR</sequence>